<keyword evidence="2" id="KW-0732">Signal</keyword>
<evidence type="ECO:0000313" key="4">
    <source>
        <dbReference type="EMBL" id="KAG0262773.1"/>
    </source>
</evidence>
<evidence type="ECO:0000256" key="2">
    <source>
        <dbReference type="SAM" id="SignalP"/>
    </source>
</evidence>
<proteinExistence type="predicted"/>
<evidence type="ECO:0000256" key="1">
    <source>
        <dbReference type="ARBA" id="ARBA00016056"/>
    </source>
</evidence>
<evidence type="ECO:0000259" key="3">
    <source>
        <dbReference type="Pfam" id="PF02221"/>
    </source>
</evidence>
<feature type="signal peptide" evidence="2">
    <location>
        <begin position="1"/>
        <end position="20"/>
    </location>
</feature>
<protein>
    <recommendedName>
        <fullName evidence="1">Phosphatidylglycerol/phosphatidylinositol transfer protein</fullName>
    </recommendedName>
</protein>
<gene>
    <name evidence="4" type="ORF">BGZ95_003962</name>
</gene>
<dbReference type="AlphaFoldDB" id="A0AAD4D417"/>
<dbReference type="InterPro" id="IPR003172">
    <property type="entry name" value="ML_dom"/>
</dbReference>
<feature type="domain" description="MD-2-related lipid-recognition" evidence="3">
    <location>
        <begin position="41"/>
        <end position="140"/>
    </location>
</feature>
<name>A0AAD4D417_9FUNG</name>
<reference evidence="4" key="1">
    <citation type="journal article" date="2020" name="Fungal Divers.">
        <title>Resolving the Mortierellaceae phylogeny through synthesis of multi-gene phylogenetics and phylogenomics.</title>
        <authorList>
            <person name="Vandepol N."/>
            <person name="Liber J."/>
            <person name="Desiro A."/>
            <person name="Na H."/>
            <person name="Kennedy M."/>
            <person name="Barry K."/>
            <person name="Grigoriev I.V."/>
            <person name="Miller A.N."/>
            <person name="O'Donnell K."/>
            <person name="Stajich J.E."/>
            <person name="Bonito G."/>
        </authorList>
    </citation>
    <scope>NUCLEOTIDE SEQUENCE</scope>
    <source>
        <strain evidence="4">NRRL 28262</strain>
    </source>
</reference>
<comment type="caution">
    <text evidence="4">The sequence shown here is derived from an EMBL/GenBank/DDBJ whole genome shotgun (WGS) entry which is preliminary data.</text>
</comment>
<sequence>MKFTTVLSTFAIVAASLVSAQYTDLVDGASGPVQYAGTNYTVTPSPMCIGKDVCLTASGTLSTDIIEGSTYSFIGRYLGRLFYVDSNKDLCALLAASGTPCPVPAGAFNLKVCLLLRPNLPPNWPVEYQFEAINGDGGRLFAQKTTGFTAYPPKPSEKPLKAVICP</sequence>
<organism evidence="4 5">
    <name type="scientific">Linnemannia exigua</name>
    <dbReference type="NCBI Taxonomy" id="604196"/>
    <lineage>
        <taxon>Eukaryota</taxon>
        <taxon>Fungi</taxon>
        <taxon>Fungi incertae sedis</taxon>
        <taxon>Mucoromycota</taxon>
        <taxon>Mortierellomycotina</taxon>
        <taxon>Mortierellomycetes</taxon>
        <taxon>Mortierellales</taxon>
        <taxon>Mortierellaceae</taxon>
        <taxon>Linnemannia</taxon>
    </lineage>
</organism>
<dbReference type="SUPFAM" id="SSF81296">
    <property type="entry name" value="E set domains"/>
    <property type="match status" value="1"/>
</dbReference>
<evidence type="ECO:0000313" key="5">
    <source>
        <dbReference type="Proteomes" id="UP001194580"/>
    </source>
</evidence>
<dbReference type="InterPro" id="IPR014756">
    <property type="entry name" value="Ig_E-set"/>
</dbReference>
<accession>A0AAD4D417</accession>
<keyword evidence="5" id="KW-1185">Reference proteome</keyword>
<dbReference type="Proteomes" id="UP001194580">
    <property type="component" value="Unassembled WGS sequence"/>
</dbReference>
<dbReference type="EMBL" id="JAAAIL010001941">
    <property type="protein sequence ID" value="KAG0262773.1"/>
    <property type="molecule type" value="Genomic_DNA"/>
</dbReference>
<dbReference type="Pfam" id="PF02221">
    <property type="entry name" value="E1_DerP2_DerF2"/>
    <property type="match status" value="1"/>
</dbReference>
<feature type="chain" id="PRO_5041924650" description="Phosphatidylglycerol/phosphatidylinositol transfer protein" evidence="2">
    <location>
        <begin position="21"/>
        <end position="166"/>
    </location>
</feature>